<evidence type="ECO:0000313" key="4">
    <source>
        <dbReference type="EMBL" id="PMD62625.1"/>
    </source>
</evidence>
<dbReference type="InParanoid" id="A0A2J6THX4"/>
<evidence type="ECO:0000313" key="5">
    <source>
        <dbReference type="Proteomes" id="UP000235371"/>
    </source>
</evidence>
<proteinExistence type="predicted"/>
<dbReference type="RefSeq" id="XP_024739529.1">
    <property type="nucleotide sequence ID" value="XM_024874401.1"/>
</dbReference>
<keyword evidence="2 3" id="KW-0802">TPR repeat</keyword>
<dbReference type="InterPro" id="IPR019734">
    <property type="entry name" value="TPR_rpt"/>
</dbReference>
<reference evidence="4 5" key="1">
    <citation type="submission" date="2016-04" db="EMBL/GenBank/DDBJ databases">
        <title>A degradative enzymes factory behind the ericoid mycorrhizal symbiosis.</title>
        <authorList>
            <consortium name="DOE Joint Genome Institute"/>
            <person name="Martino E."/>
            <person name="Morin E."/>
            <person name="Grelet G."/>
            <person name="Kuo A."/>
            <person name="Kohler A."/>
            <person name="Daghino S."/>
            <person name="Barry K."/>
            <person name="Choi C."/>
            <person name="Cichocki N."/>
            <person name="Clum A."/>
            <person name="Copeland A."/>
            <person name="Hainaut M."/>
            <person name="Haridas S."/>
            <person name="Labutti K."/>
            <person name="Lindquist E."/>
            <person name="Lipzen A."/>
            <person name="Khouja H.-R."/>
            <person name="Murat C."/>
            <person name="Ohm R."/>
            <person name="Olson A."/>
            <person name="Spatafora J."/>
            <person name="Veneault-Fourrey C."/>
            <person name="Henrissat B."/>
            <person name="Grigoriev I."/>
            <person name="Martin F."/>
            <person name="Perotto S."/>
        </authorList>
    </citation>
    <scope>NUCLEOTIDE SEQUENCE [LARGE SCALE GENOMIC DNA]</scope>
    <source>
        <strain evidence="4 5">E</strain>
    </source>
</reference>
<dbReference type="PROSITE" id="PS50005">
    <property type="entry name" value="TPR"/>
    <property type="match status" value="2"/>
</dbReference>
<dbReference type="OrthoDB" id="1936594at2759"/>
<keyword evidence="1" id="KW-0677">Repeat</keyword>
<dbReference type="SMART" id="SM00028">
    <property type="entry name" value="TPR"/>
    <property type="match status" value="3"/>
</dbReference>
<gene>
    <name evidence="4" type="ORF">K444DRAFT_524962</name>
</gene>
<evidence type="ECO:0000256" key="2">
    <source>
        <dbReference type="ARBA" id="ARBA00022803"/>
    </source>
</evidence>
<dbReference type="STRING" id="1095630.A0A2J6THX4"/>
<dbReference type="EMBL" id="KZ613783">
    <property type="protein sequence ID" value="PMD62625.1"/>
    <property type="molecule type" value="Genomic_DNA"/>
</dbReference>
<keyword evidence="5" id="KW-1185">Reference proteome</keyword>
<sequence length="957" mass="107192">MTPNTDVLRDQTFDALLFNLESFKDHPELSEVVKAYLEGDYKTILRNPTSQTLYGKLVETVSLLRQDQDASFQDAGFRDDVGAVQVLIVGLAAFNAFLQANVTGPPTDWGNVFPKKDNEAACREQCLKSLDVDGVSVYQHIPYVELFCLARLIFTVFFPRIIGGEFRDCKWMRVRINAYHQRLLSGLSGGSMSDFSVLQNVIEKDLKELEGEILGEKSSLGTEAKVQFLLEKAQIYIMQGLDIKARENVRMAKAVSGFSYALSGALGKKTKFQQNDTSQLVVFARSRESEEATSDELVGSLKDTTLSSGVKRSGPTALELNDDTLLESIEFAKSDKIDNSALPPELADLKPDSQPQLKPLDQITLLTEATLKDTLSPLDKLNSEEILPYAVRVLSDKPTNWQIYTQALLVRSRIEAHRSRTQERSVLQLQVIVDQIIADTQEESLPGADGVPEIRVTQFLPRAKESESAPVSERLKYIFQLNTPTRWEIETELAYAWSGVGSFVSALEIFKRLKLWAEVALCYHSIGQEDKARQIIRRQLYSSSKGPEMDQYGIDAEEVVNEKWDGELRPTPPHAPRLWCILGDLDNDPTCWDRAWIISKKRYARAQRSLGEFWTKEGDLEKARESYLAATIVNRQNNDTWSRMGDIDLRVGNWDGAVIAFQQSIMIDDTDAKTYSNLGSALLSKHAEMMKLQKAQAKGVLVPQDEGDEGEVDFSKDKKEDPKAILHQALKAYKRAASLAHDNWKIWDNVITIAGRLSPPSFPDLLLGLRSVIRIRGPSVGEAAVDADILRALVLEVTSSERPENNNLAESPENNDGIYIPPRGSLARALLSMVDSEIIPLITKRAELWVLAEKLSLYERDYSNALKCAERAWRMVTVGEEWMLDAEAWKGVVGATDNLVSAYENYGPMEVDGKEVERGWRSKARSAVKGVMGRGRDAWEGSEGWEVLEGLLEELKS</sequence>
<dbReference type="Proteomes" id="UP000235371">
    <property type="component" value="Unassembled WGS sequence"/>
</dbReference>
<dbReference type="GeneID" id="36582481"/>
<dbReference type="Gene3D" id="1.25.40.10">
    <property type="entry name" value="Tetratricopeptide repeat domain"/>
    <property type="match status" value="1"/>
</dbReference>
<feature type="repeat" description="TPR" evidence="3">
    <location>
        <begin position="604"/>
        <end position="637"/>
    </location>
</feature>
<dbReference type="AlphaFoldDB" id="A0A2J6THX4"/>
<feature type="repeat" description="TPR" evidence="3">
    <location>
        <begin position="638"/>
        <end position="671"/>
    </location>
</feature>
<accession>A0A2J6THX4</accession>
<dbReference type="InterPro" id="IPR044244">
    <property type="entry name" value="TTC27/Emw1"/>
</dbReference>
<dbReference type="FunCoup" id="A0A2J6THX4">
    <property type="interactions" value="1206"/>
</dbReference>
<evidence type="ECO:0000256" key="1">
    <source>
        <dbReference type="ARBA" id="ARBA00022737"/>
    </source>
</evidence>
<dbReference type="SUPFAM" id="SSF48452">
    <property type="entry name" value="TPR-like"/>
    <property type="match status" value="1"/>
</dbReference>
<protein>
    <submittedName>
        <fullName evidence="4">Uncharacterized protein</fullName>
    </submittedName>
</protein>
<dbReference type="InterPro" id="IPR011990">
    <property type="entry name" value="TPR-like_helical_dom_sf"/>
</dbReference>
<organism evidence="4 5">
    <name type="scientific">Hyaloscypha bicolor E</name>
    <dbReference type="NCBI Taxonomy" id="1095630"/>
    <lineage>
        <taxon>Eukaryota</taxon>
        <taxon>Fungi</taxon>
        <taxon>Dikarya</taxon>
        <taxon>Ascomycota</taxon>
        <taxon>Pezizomycotina</taxon>
        <taxon>Leotiomycetes</taxon>
        <taxon>Helotiales</taxon>
        <taxon>Hyaloscyphaceae</taxon>
        <taxon>Hyaloscypha</taxon>
        <taxon>Hyaloscypha bicolor</taxon>
    </lineage>
</organism>
<dbReference type="PANTHER" id="PTHR16193">
    <property type="entry name" value="TETRATRICOPEPTIDE REPEAT PROTEIN 27"/>
    <property type="match status" value="1"/>
</dbReference>
<dbReference type="PANTHER" id="PTHR16193:SF0">
    <property type="entry name" value="TETRATRICOPEPTIDE REPEAT PROTEIN 27"/>
    <property type="match status" value="1"/>
</dbReference>
<name>A0A2J6THX4_9HELO</name>
<evidence type="ECO:0000256" key="3">
    <source>
        <dbReference type="PROSITE-ProRule" id="PRU00339"/>
    </source>
</evidence>